<accession>A0A1A9HUD3</accession>
<dbReference type="Proteomes" id="UP000078162">
    <property type="component" value="Chromosome"/>
</dbReference>
<dbReference type="EMBL" id="CP014639">
    <property type="protein sequence ID" value="ANH78610.1"/>
    <property type="molecule type" value="Genomic_DNA"/>
</dbReference>
<organism evidence="1 2">
    <name type="scientific">Candidatus Chlamydia sanziniae</name>
    <dbReference type="NCBI Taxonomy" id="1806891"/>
    <lineage>
        <taxon>Bacteria</taxon>
        <taxon>Pseudomonadati</taxon>
        <taxon>Chlamydiota</taxon>
        <taxon>Chlamydiia</taxon>
        <taxon>Chlamydiales</taxon>
        <taxon>Chlamydiaceae</taxon>
        <taxon>Chlamydia/Chlamydophila group</taxon>
        <taxon>Chlamydia</taxon>
    </lineage>
</organism>
<dbReference type="STRING" id="1806891.Cs308_0439"/>
<dbReference type="AlphaFoldDB" id="A0A1A9HUD3"/>
<evidence type="ECO:0000313" key="2">
    <source>
        <dbReference type="Proteomes" id="UP000078162"/>
    </source>
</evidence>
<gene>
    <name evidence="1" type="ORF">Cs308_0439</name>
</gene>
<proteinExistence type="predicted"/>
<sequence>MQQLENVVSNLYQELPLAQVFSSLTENKQLSKIIAALSGVLDSLPVQELTQGLFPDPKEDARFSKHLSSVVDGLKHLSSAVNKQITQGVE</sequence>
<evidence type="ECO:0000313" key="1">
    <source>
        <dbReference type="EMBL" id="ANH78610.1"/>
    </source>
</evidence>
<dbReference type="PATRIC" id="fig|1806891.3.peg.430"/>
<name>A0A1A9HUD3_9CHLA</name>
<keyword evidence="2" id="KW-1185">Reference proteome</keyword>
<protein>
    <submittedName>
        <fullName evidence="1">Uncharacterized protein</fullName>
    </submittedName>
</protein>
<dbReference type="KEGG" id="csaz:Cs308_0439"/>
<reference evidence="2" key="1">
    <citation type="submission" date="2016-03" db="EMBL/GenBank/DDBJ databases">
        <title>Culture-independent genomics supports pathogen discovery for uncultivable bacteria within the genus Chlamydia.</title>
        <authorList>
            <person name="Taylor-Brown A."/>
            <person name="Bachmann N.L."/>
            <person name="Borel N."/>
            <person name="Polkinghorne A."/>
        </authorList>
    </citation>
    <scope>NUCLEOTIDE SEQUENCE [LARGE SCALE GENOMIC DNA]</scope>
    <source>
        <strain evidence="2">2742-308</strain>
    </source>
</reference>